<dbReference type="Gene3D" id="3.30.300.30">
    <property type="match status" value="1"/>
</dbReference>
<keyword evidence="3" id="KW-0597">Phosphoprotein</keyword>
<comment type="caution">
    <text evidence="5">The sequence shown here is derived from an EMBL/GenBank/DDBJ whole genome shotgun (WGS) entry which is preliminary data.</text>
</comment>
<evidence type="ECO:0000313" key="6">
    <source>
        <dbReference type="Proteomes" id="UP001596174"/>
    </source>
</evidence>
<feature type="domain" description="Carrier" evidence="4">
    <location>
        <begin position="978"/>
        <end position="1053"/>
    </location>
</feature>
<dbReference type="Gene3D" id="3.40.50.980">
    <property type="match status" value="2"/>
</dbReference>
<dbReference type="NCBIfam" id="TIGR01733">
    <property type="entry name" value="AA-adenyl-dom"/>
    <property type="match status" value="1"/>
</dbReference>
<dbReference type="InterPro" id="IPR036736">
    <property type="entry name" value="ACP-like_sf"/>
</dbReference>
<dbReference type="Gene3D" id="3.30.559.30">
    <property type="entry name" value="Nonribosomal peptide synthetase, condensation domain"/>
    <property type="match status" value="1"/>
</dbReference>
<dbReference type="InterPro" id="IPR001242">
    <property type="entry name" value="Condensation_dom"/>
</dbReference>
<evidence type="ECO:0000256" key="3">
    <source>
        <dbReference type="ARBA" id="ARBA00022553"/>
    </source>
</evidence>
<dbReference type="Pfam" id="PF00550">
    <property type="entry name" value="PP-binding"/>
    <property type="match status" value="1"/>
</dbReference>
<dbReference type="InterPro" id="IPR023213">
    <property type="entry name" value="CAT-like_dom_sf"/>
</dbReference>
<evidence type="ECO:0000313" key="5">
    <source>
        <dbReference type="EMBL" id="MFC5908683.1"/>
    </source>
</evidence>
<dbReference type="SMART" id="SM00823">
    <property type="entry name" value="PKS_PP"/>
    <property type="match status" value="1"/>
</dbReference>
<dbReference type="InterPro" id="IPR000873">
    <property type="entry name" value="AMP-dep_synth/lig_dom"/>
</dbReference>
<protein>
    <submittedName>
        <fullName evidence="5">Amino acid adenylation domain-containing protein</fullName>
    </submittedName>
</protein>
<dbReference type="Gene3D" id="3.30.559.10">
    <property type="entry name" value="Chloramphenicol acetyltransferase-like domain"/>
    <property type="match status" value="1"/>
</dbReference>
<dbReference type="Gene3D" id="2.30.38.10">
    <property type="entry name" value="Luciferase, Domain 3"/>
    <property type="match status" value="1"/>
</dbReference>
<dbReference type="Proteomes" id="UP001596174">
    <property type="component" value="Unassembled WGS sequence"/>
</dbReference>
<dbReference type="PROSITE" id="PS00012">
    <property type="entry name" value="PHOSPHOPANTETHEINE"/>
    <property type="match status" value="1"/>
</dbReference>
<dbReference type="SUPFAM" id="SSF52777">
    <property type="entry name" value="CoA-dependent acyltransferases"/>
    <property type="match status" value="2"/>
</dbReference>
<proteinExistence type="predicted"/>
<dbReference type="CDD" id="cd19531">
    <property type="entry name" value="LCL_NRPS-like"/>
    <property type="match status" value="1"/>
</dbReference>
<dbReference type="PANTHER" id="PTHR45527:SF1">
    <property type="entry name" value="FATTY ACID SYNTHASE"/>
    <property type="match status" value="1"/>
</dbReference>
<dbReference type="Gene3D" id="1.10.1200.10">
    <property type="entry name" value="ACP-like"/>
    <property type="match status" value="1"/>
</dbReference>
<dbReference type="InterPro" id="IPR020845">
    <property type="entry name" value="AMP-binding_CS"/>
</dbReference>
<sequence>MTAMDMTPTDITAPLSFGQEQLWFLDQLAPGGTTYNILLAWRLRGPLRTDLLRRSLTLAVQRHDGLRATLHDDDGTPFQRIAPAPEDVELTVVDLTALAPEAREQEVDAEIARQSELPFDLSAGPLYRFRLLELDAQDHVLVQGFHHVVTDGWSSAVLNAEITAAYAALLEGREPVFASDDPGYAGFAASQRERLDAEELEEELSFWQQKLDGLPVLELPTDRPRPQVAAHRGASVIRPLPEGLPARLHALAQEHGVSLFMVLTAAFNAVLSRYTGQDDIPLGVPMLGRPDPELEDVVGLFINMVVLRSDLSGDPTFAELLERTADANLELYEHQEVPFQQIVDRVQPLREPGRNPLFQVAVQVLGGATSGDNLFFPGVTSEYVLLPSVGARFDISLNFIESGDRIKASVEYSADLFDAWRIEAMLGHVETVLAAVADDPGLRLSQLPLLTEAEREELAAIGTGEVVPYPQEPLHVQFAEKARQQPDAVAVVCRGVELSYAELDRRADLLARHLRGLGVTAGQIVAAVLDRDLDAYVTLLGILKSGAAFAMLDPKAPAARLDFMIRDTGAPVVITRSPLAGTLPQSSGWATVLIDTDWSAIEAASTEEPLEEWATRESLAYILYTSGSTGQPKGVMIEHRSVSFFCEAYRRTFDFGPADRLLQLPALNFDMSQGEIWTAFAAGATVVAVAPEDAQSPEALTALIREQRASYAGLPPAMLSVLEPEPYPDLRYIMGGAEVLPPDLVNRWNLPGRTFVNLYGPTEAAIACTEYKVDHLTWRTSPPIGRPEVNRQVHVVDRHGNLVPKGVGGELLIGGEPGGLARGYLNQPELSAEKFVADPFDLERTVYRSGDLVRWNADGQLEFLGRIDNQVKLRGLRIELGEIEAALQAHEQVARAVVLMRPDRQGENRLVGYVLAEPGAEAPAPEALREHLRASLPEYMVPTAWVPVAEFPMSSGWKINRKALPDPVEDEGADDYVEPRTETERQVADVFATVLDRERVGAEDGFFAIGGNSLQAMRVVSRINKTFKIKISIRVLYDAVTVAGIAAAVDAKLADKAAGGAGGAR</sequence>
<dbReference type="Pfam" id="PF13193">
    <property type="entry name" value="AMP-binding_C"/>
    <property type="match status" value="1"/>
</dbReference>
<evidence type="ECO:0000256" key="1">
    <source>
        <dbReference type="ARBA" id="ARBA00001957"/>
    </source>
</evidence>
<keyword evidence="2" id="KW-0596">Phosphopantetheine</keyword>
<dbReference type="SUPFAM" id="SSF56801">
    <property type="entry name" value="Acetyl-CoA synthetase-like"/>
    <property type="match status" value="1"/>
</dbReference>
<dbReference type="EMBL" id="JBHSQJ010000064">
    <property type="protein sequence ID" value="MFC5908683.1"/>
    <property type="molecule type" value="Genomic_DNA"/>
</dbReference>
<dbReference type="Pfam" id="PF00501">
    <property type="entry name" value="AMP-binding"/>
    <property type="match status" value="1"/>
</dbReference>
<dbReference type="InterPro" id="IPR020806">
    <property type="entry name" value="PKS_PP-bd"/>
</dbReference>
<keyword evidence="6" id="KW-1185">Reference proteome</keyword>
<reference evidence="6" key="1">
    <citation type="journal article" date="2019" name="Int. J. Syst. Evol. Microbiol.">
        <title>The Global Catalogue of Microorganisms (GCM) 10K type strain sequencing project: providing services to taxonomists for standard genome sequencing and annotation.</title>
        <authorList>
            <consortium name="The Broad Institute Genomics Platform"/>
            <consortium name="The Broad Institute Genome Sequencing Center for Infectious Disease"/>
            <person name="Wu L."/>
            <person name="Ma J."/>
        </authorList>
    </citation>
    <scope>NUCLEOTIDE SEQUENCE [LARGE SCALE GENOMIC DNA]</scope>
    <source>
        <strain evidence="6">JCM 4816</strain>
    </source>
</reference>
<organism evidence="5 6">
    <name type="scientific">Streptacidiphilus monticola</name>
    <dbReference type="NCBI Taxonomy" id="2161674"/>
    <lineage>
        <taxon>Bacteria</taxon>
        <taxon>Bacillati</taxon>
        <taxon>Actinomycetota</taxon>
        <taxon>Actinomycetes</taxon>
        <taxon>Kitasatosporales</taxon>
        <taxon>Streptomycetaceae</taxon>
        <taxon>Streptacidiphilus</taxon>
    </lineage>
</organism>
<dbReference type="InterPro" id="IPR006162">
    <property type="entry name" value="Ppantetheine_attach_site"/>
</dbReference>
<dbReference type="PROSITE" id="PS50075">
    <property type="entry name" value="CARRIER"/>
    <property type="match status" value="1"/>
</dbReference>
<evidence type="ECO:0000256" key="2">
    <source>
        <dbReference type="ARBA" id="ARBA00022450"/>
    </source>
</evidence>
<dbReference type="InterPro" id="IPR025110">
    <property type="entry name" value="AMP-bd_C"/>
</dbReference>
<dbReference type="CDD" id="cd05930">
    <property type="entry name" value="A_NRPS"/>
    <property type="match status" value="1"/>
</dbReference>
<name>A0ABW1G2L9_9ACTN</name>
<dbReference type="RefSeq" id="WP_380583801.1">
    <property type="nucleotide sequence ID" value="NZ_JBHSQJ010000064.1"/>
</dbReference>
<dbReference type="PROSITE" id="PS00455">
    <property type="entry name" value="AMP_BINDING"/>
    <property type="match status" value="1"/>
</dbReference>
<dbReference type="InterPro" id="IPR045851">
    <property type="entry name" value="AMP-bd_C_sf"/>
</dbReference>
<dbReference type="Pfam" id="PF00668">
    <property type="entry name" value="Condensation"/>
    <property type="match status" value="1"/>
</dbReference>
<dbReference type="PANTHER" id="PTHR45527">
    <property type="entry name" value="NONRIBOSOMAL PEPTIDE SYNTHETASE"/>
    <property type="match status" value="1"/>
</dbReference>
<dbReference type="PRINTS" id="PR00154">
    <property type="entry name" value="AMPBINDING"/>
</dbReference>
<dbReference type="InterPro" id="IPR009081">
    <property type="entry name" value="PP-bd_ACP"/>
</dbReference>
<dbReference type="InterPro" id="IPR010071">
    <property type="entry name" value="AA_adenyl_dom"/>
</dbReference>
<accession>A0ABW1G2L9</accession>
<evidence type="ECO:0000259" key="4">
    <source>
        <dbReference type="PROSITE" id="PS50075"/>
    </source>
</evidence>
<dbReference type="SUPFAM" id="SSF47336">
    <property type="entry name" value="ACP-like"/>
    <property type="match status" value="1"/>
</dbReference>
<gene>
    <name evidence="5" type="ORF">ACFP3V_15865</name>
</gene>
<dbReference type="InterPro" id="IPR020459">
    <property type="entry name" value="AMP-binding"/>
</dbReference>
<comment type="cofactor">
    <cofactor evidence="1">
        <name>pantetheine 4'-phosphate</name>
        <dbReference type="ChEBI" id="CHEBI:47942"/>
    </cofactor>
</comment>